<keyword evidence="4" id="KW-1185">Reference proteome</keyword>
<evidence type="ECO:0000313" key="4">
    <source>
        <dbReference type="Proteomes" id="UP000676776"/>
    </source>
</evidence>
<name>A0ABS3T1R4_9FLAO</name>
<dbReference type="EMBL" id="JAGEVF010000005">
    <property type="protein sequence ID" value="MBO3116691.1"/>
    <property type="molecule type" value="Genomic_DNA"/>
</dbReference>
<keyword evidence="1" id="KW-0812">Transmembrane</keyword>
<proteinExistence type="predicted"/>
<dbReference type="Gene3D" id="3.90.550.10">
    <property type="entry name" value="Spore Coat Polysaccharide Biosynthesis Protein SpsA, Chain A"/>
    <property type="match status" value="1"/>
</dbReference>
<gene>
    <name evidence="3" type="ORF">J4050_08035</name>
</gene>
<dbReference type="SUPFAM" id="SSF53448">
    <property type="entry name" value="Nucleotide-diphospho-sugar transferases"/>
    <property type="match status" value="1"/>
</dbReference>
<keyword evidence="1" id="KW-1133">Transmembrane helix</keyword>
<sequence length="278" mass="32249">MKLSIITINYNNAIGLKKTMESIASQSWRDFEHIVIDGNSSDHSSDIVKSFNYPQLSYLSEADSGIYNAMNKGIDKASGKYLLFLNSGDTLENPEVLDKVNPYFAEDYSVLSGHIIFDEPNGKRLREHPEKMTFSYLVGNAVSHPSTFIKRDLFQKYGKYNERFKIVSDWAFFLKVLGLNDESYLKLPETITVFDVDGVSTQKDNLEKIYKERNEVLKAYFPRVYNNEDDRYIFNHFISTNNRFRYLKVIEKFPLFRKITTVILGIIAFILKPFKSSK</sequence>
<protein>
    <submittedName>
        <fullName evidence="3">Glycosyltransferase</fullName>
    </submittedName>
</protein>
<keyword evidence="1" id="KW-0472">Membrane</keyword>
<dbReference type="RefSeq" id="WP_208154058.1">
    <property type="nucleotide sequence ID" value="NZ_JAGEVF010000005.1"/>
</dbReference>
<dbReference type="InterPro" id="IPR029044">
    <property type="entry name" value="Nucleotide-diphossugar_trans"/>
</dbReference>
<dbReference type="Proteomes" id="UP000676776">
    <property type="component" value="Unassembled WGS sequence"/>
</dbReference>
<dbReference type="PANTHER" id="PTHR22916:SF67">
    <property type="entry name" value="COLANIC ACID BIOSYNTHESIS GLYCOSYL TRANSFERASE WCAE-RELATED"/>
    <property type="match status" value="1"/>
</dbReference>
<feature type="domain" description="Glycosyltransferase 2-like" evidence="2">
    <location>
        <begin position="4"/>
        <end position="145"/>
    </location>
</feature>
<feature type="transmembrane region" description="Helical" evidence="1">
    <location>
        <begin position="255"/>
        <end position="274"/>
    </location>
</feature>
<dbReference type="PANTHER" id="PTHR22916">
    <property type="entry name" value="GLYCOSYLTRANSFERASE"/>
    <property type="match status" value="1"/>
</dbReference>
<dbReference type="Pfam" id="PF00535">
    <property type="entry name" value="Glycos_transf_2"/>
    <property type="match status" value="1"/>
</dbReference>
<evidence type="ECO:0000259" key="2">
    <source>
        <dbReference type="Pfam" id="PF00535"/>
    </source>
</evidence>
<accession>A0ABS3T1R4</accession>
<dbReference type="CDD" id="cd06433">
    <property type="entry name" value="GT_2_WfgS_like"/>
    <property type="match status" value="1"/>
</dbReference>
<evidence type="ECO:0000256" key="1">
    <source>
        <dbReference type="SAM" id="Phobius"/>
    </source>
</evidence>
<evidence type="ECO:0000313" key="3">
    <source>
        <dbReference type="EMBL" id="MBO3116691.1"/>
    </source>
</evidence>
<dbReference type="InterPro" id="IPR001173">
    <property type="entry name" value="Glyco_trans_2-like"/>
</dbReference>
<reference evidence="3 4" key="1">
    <citation type="submission" date="2021-03" db="EMBL/GenBank/DDBJ databases">
        <title>Winogradskyella sp. nov., isolated from costal sediment.</title>
        <authorList>
            <person name="Gao C."/>
        </authorList>
    </citation>
    <scope>NUCLEOTIDE SEQUENCE [LARGE SCALE GENOMIC DNA]</scope>
    <source>
        <strain evidence="3 4">DF17</strain>
    </source>
</reference>
<organism evidence="3 4">
    <name type="scientific">Winogradskyella pelagia</name>
    <dbReference type="NCBI Taxonomy" id="2819984"/>
    <lineage>
        <taxon>Bacteria</taxon>
        <taxon>Pseudomonadati</taxon>
        <taxon>Bacteroidota</taxon>
        <taxon>Flavobacteriia</taxon>
        <taxon>Flavobacteriales</taxon>
        <taxon>Flavobacteriaceae</taxon>
        <taxon>Winogradskyella</taxon>
    </lineage>
</organism>
<comment type="caution">
    <text evidence="3">The sequence shown here is derived from an EMBL/GenBank/DDBJ whole genome shotgun (WGS) entry which is preliminary data.</text>
</comment>